<dbReference type="Proteomes" id="UP000284660">
    <property type="component" value="Unassembled WGS sequence"/>
</dbReference>
<dbReference type="InterPro" id="IPR007554">
    <property type="entry name" value="Glycerophosphate_synth"/>
</dbReference>
<gene>
    <name evidence="7" type="ORF">DW782_03695</name>
    <name evidence="8" type="ORF">FSA05_08585</name>
</gene>
<comment type="subcellular location">
    <subcellularLocation>
        <location evidence="1">Cell membrane</location>
        <topology evidence="1">Peripheral membrane protein</topology>
    </subcellularLocation>
</comment>
<dbReference type="GO" id="GO:0005886">
    <property type="term" value="C:plasma membrane"/>
    <property type="evidence" value="ECO:0007669"/>
    <property type="project" value="UniProtKB-SubCell"/>
</dbReference>
<dbReference type="GO" id="GO:0047355">
    <property type="term" value="F:CDP-glycerol glycerophosphotransferase activity"/>
    <property type="evidence" value="ECO:0007669"/>
    <property type="project" value="InterPro"/>
</dbReference>
<dbReference type="AlphaFoldDB" id="A0A174NQX6"/>
<name>A0A174NQX6_PARDI</name>
<dbReference type="InterPro" id="IPR043148">
    <property type="entry name" value="TagF_C"/>
</dbReference>
<evidence type="ECO:0000256" key="2">
    <source>
        <dbReference type="ARBA" id="ARBA00010488"/>
    </source>
</evidence>
<dbReference type="OMA" id="LSKAKYW"/>
<comment type="similarity">
    <text evidence="2">Belongs to the CDP-glycerol glycerophosphotransferase family.</text>
</comment>
<organism evidence="8 10">
    <name type="scientific">Parabacteroides distasonis</name>
    <dbReference type="NCBI Taxonomy" id="823"/>
    <lineage>
        <taxon>Bacteria</taxon>
        <taxon>Pseudomonadati</taxon>
        <taxon>Bacteroidota</taxon>
        <taxon>Bacteroidia</taxon>
        <taxon>Bacteroidales</taxon>
        <taxon>Tannerellaceae</taxon>
        <taxon>Parabacteroides</taxon>
    </lineage>
</organism>
<protein>
    <recommendedName>
        <fullName evidence="11">CDP-glycerol:poly(Glycerophosphate) glycerophosphotransferase</fullName>
    </recommendedName>
</protein>
<evidence type="ECO:0000256" key="6">
    <source>
        <dbReference type="ARBA" id="ARBA00023136"/>
    </source>
</evidence>
<dbReference type="Gene3D" id="3.40.50.11820">
    <property type="match status" value="1"/>
</dbReference>
<dbReference type="InterPro" id="IPR051612">
    <property type="entry name" value="Teichoic_Acid_Biosynth"/>
</dbReference>
<evidence type="ECO:0000313" key="7">
    <source>
        <dbReference type="EMBL" id="RHD78396.1"/>
    </source>
</evidence>
<dbReference type="Pfam" id="PF04464">
    <property type="entry name" value="Glyphos_transf"/>
    <property type="match status" value="1"/>
</dbReference>
<evidence type="ECO:0000256" key="1">
    <source>
        <dbReference type="ARBA" id="ARBA00004202"/>
    </source>
</evidence>
<comment type="caution">
    <text evidence="8">The sequence shown here is derived from an EMBL/GenBank/DDBJ whole genome shotgun (WGS) entry which is preliminary data.</text>
</comment>
<evidence type="ECO:0000256" key="5">
    <source>
        <dbReference type="ARBA" id="ARBA00022944"/>
    </source>
</evidence>
<dbReference type="SUPFAM" id="SSF53756">
    <property type="entry name" value="UDP-Glycosyltransferase/glycogen phosphorylase"/>
    <property type="match status" value="1"/>
</dbReference>
<keyword evidence="3" id="KW-1003">Cell membrane</keyword>
<dbReference type="Proteomes" id="UP000315827">
    <property type="component" value="Unassembled WGS sequence"/>
</dbReference>
<dbReference type="EMBL" id="VOHW01000004">
    <property type="protein sequence ID" value="TWV62142.1"/>
    <property type="molecule type" value="Genomic_DNA"/>
</dbReference>
<keyword evidence="6" id="KW-0472">Membrane</keyword>
<dbReference type="InterPro" id="IPR043149">
    <property type="entry name" value="TagF_N"/>
</dbReference>
<dbReference type="RefSeq" id="WP_011966410.1">
    <property type="nucleotide sequence ID" value="NZ_BAABYH010000001.1"/>
</dbReference>
<evidence type="ECO:0000256" key="3">
    <source>
        <dbReference type="ARBA" id="ARBA00022475"/>
    </source>
</evidence>
<evidence type="ECO:0008006" key="11">
    <source>
        <dbReference type="Google" id="ProtNLM"/>
    </source>
</evidence>
<evidence type="ECO:0000313" key="8">
    <source>
        <dbReference type="EMBL" id="TWV62142.1"/>
    </source>
</evidence>
<dbReference type="PANTHER" id="PTHR37316">
    <property type="entry name" value="TEICHOIC ACID GLYCEROL-PHOSPHATE PRIMASE"/>
    <property type="match status" value="1"/>
</dbReference>
<evidence type="ECO:0000313" key="9">
    <source>
        <dbReference type="Proteomes" id="UP000284660"/>
    </source>
</evidence>
<accession>A0A174NQX6</accession>
<keyword evidence="4" id="KW-0808">Transferase</keyword>
<reference evidence="7 9" key="1">
    <citation type="submission" date="2018-08" db="EMBL/GenBank/DDBJ databases">
        <title>A genome reference for cultivated species of the human gut microbiota.</title>
        <authorList>
            <person name="Zou Y."/>
            <person name="Xue W."/>
            <person name="Luo G."/>
        </authorList>
    </citation>
    <scope>NUCLEOTIDE SEQUENCE [LARGE SCALE GENOMIC DNA]</scope>
    <source>
        <strain evidence="7 9">AM30-4</strain>
    </source>
</reference>
<dbReference type="GO" id="GO:0019350">
    <property type="term" value="P:teichoic acid biosynthetic process"/>
    <property type="evidence" value="ECO:0007669"/>
    <property type="project" value="UniProtKB-KW"/>
</dbReference>
<dbReference type="PANTHER" id="PTHR37316:SF3">
    <property type="entry name" value="TEICHOIC ACID GLYCEROL-PHOSPHATE TRANSFERASE"/>
    <property type="match status" value="1"/>
</dbReference>
<proteinExistence type="inferred from homology"/>
<dbReference type="EMBL" id="QSJN01000001">
    <property type="protein sequence ID" value="RHD78396.1"/>
    <property type="molecule type" value="Genomic_DNA"/>
</dbReference>
<evidence type="ECO:0000313" key="10">
    <source>
        <dbReference type="Proteomes" id="UP000315827"/>
    </source>
</evidence>
<dbReference type="Gene3D" id="3.40.50.12580">
    <property type="match status" value="1"/>
</dbReference>
<reference evidence="8 10" key="2">
    <citation type="submission" date="2019-07" db="EMBL/GenBank/DDBJ databases">
        <title>Genome sequencing of Parabacteroides distasonis iSURF_7.</title>
        <authorList>
            <person name="Degefu H.N."/>
            <person name="Ruoff K.L."/>
            <person name="Price C.E."/>
            <person name="Valls R.A."/>
            <person name="O'Toole G.A."/>
        </authorList>
    </citation>
    <scope>NUCLEOTIDE SEQUENCE [LARGE SCALE GENOMIC DNA]</scope>
    <source>
        <strain evidence="8 10">CFPLTA003_1B</strain>
    </source>
</reference>
<sequence length="392" mass="46390">MILKLCVKEVLRFLLRVFYVFRVKSNRVLFESYSGERICCNPFYIYDNIEKIVGSNVEIAWSVKPKCNNEYADIKCVKRFSLSYFKYLMTAKVYITNIGGYDYIPFRKTQIVINTWHAGGAYKKIEKDFYDIGRCQWLYNRSILHFSKATSYFLSSSYSTTKCMSSAWNLHEDKFVKLGLPRNDVFFSAQKMNELSNCIRDRFNIKQSDFVVLYAPTFRNTTSSPSYDWSLKENELLEAVKKRFAAKRVILFLRYHMCLFNSLSFNSKMHEYTSTVRDVSDYPEMQDLLCTADMLITDYSSSVWDYSFTYRPCFLFTPDLEEYKKKTDFYTPIEEWGFPICKTNEELRKQIEAFDENKFKQAMIRHHENLGSYEKGTATEEVAKIILSHIDH</sequence>
<evidence type="ECO:0000256" key="4">
    <source>
        <dbReference type="ARBA" id="ARBA00022679"/>
    </source>
</evidence>
<keyword evidence="5" id="KW-0777">Teichoic acid biosynthesis</keyword>